<gene>
    <name evidence="1" type="ORF">BN9_115440</name>
</gene>
<sequence length="181" mass="21193">MIEHEWLQFDQSSNEMRKYANLLNGNVMITKALLNSQDARLHSVKDYECVAECFLKIFRFIGNHFNKIEQSLIGALDVRAEKEIHQSNTVTRNILCYRSFIAIECGCMILVMIQQSLNMASQETKRCMQLNSLAIIYSCRRMCSICYRTVKFVEKEADLETFRQCISHLEFYSPLHPRTVF</sequence>
<accession>A0A024GTZ1</accession>
<dbReference type="EMBL" id="CAIX01000382">
    <property type="protein sequence ID" value="CCI50038.1"/>
    <property type="molecule type" value="Genomic_DNA"/>
</dbReference>
<dbReference type="Proteomes" id="UP000053237">
    <property type="component" value="Unassembled WGS sequence"/>
</dbReference>
<comment type="caution">
    <text evidence="1">The sequence shown here is derived from an EMBL/GenBank/DDBJ whole genome shotgun (WGS) entry which is preliminary data.</text>
</comment>
<keyword evidence="2" id="KW-1185">Reference proteome</keyword>
<dbReference type="InParanoid" id="A0A024GTZ1"/>
<organism evidence="1 2">
    <name type="scientific">Albugo candida</name>
    <dbReference type="NCBI Taxonomy" id="65357"/>
    <lineage>
        <taxon>Eukaryota</taxon>
        <taxon>Sar</taxon>
        <taxon>Stramenopiles</taxon>
        <taxon>Oomycota</taxon>
        <taxon>Peronosporomycetes</taxon>
        <taxon>Albuginales</taxon>
        <taxon>Albuginaceae</taxon>
        <taxon>Albugo</taxon>
    </lineage>
</organism>
<evidence type="ECO:0000313" key="2">
    <source>
        <dbReference type="Proteomes" id="UP000053237"/>
    </source>
</evidence>
<evidence type="ECO:0000313" key="1">
    <source>
        <dbReference type="EMBL" id="CCI50038.1"/>
    </source>
</evidence>
<reference evidence="1 2" key="1">
    <citation type="submission" date="2012-05" db="EMBL/GenBank/DDBJ databases">
        <title>Recombination and specialization in a pathogen metapopulation.</title>
        <authorList>
            <person name="Gardiner A."/>
            <person name="Kemen E."/>
            <person name="Schultz-Larsen T."/>
            <person name="MacLean D."/>
            <person name="Van Oosterhout C."/>
            <person name="Jones J.D.G."/>
        </authorList>
    </citation>
    <scope>NUCLEOTIDE SEQUENCE [LARGE SCALE GENOMIC DNA]</scope>
    <source>
        <strain evidence="1 2">Ac Nc2</strain>
    </source>
</reference>
<proteinExistence type="predicted"/>
<dbReference type="AlphaFoldDB" id="A0A024GTZ1"/>
<name>A0A024GTZ1_9STRA</name>
<protein>
    <submittedName>
        <fullName evidence="1">Uncharacterized protein</fullName>
    </submittedName>
</protein>